<evidence type="ECO:0000256" key="2">
    <source>
        <dbReference type="SAM" id="SignalP"/>
    </source>
</evidence>
<dbReference type="InterPro" id="IPR036514">
    <property type="entry name" value="SGNH_hydro_sf"/>
</dbReference>
<dbReference type="EMBL" id="SJPO01000007">
    <property type="protein sequence ID" value="TWT75630.1"/>
    <property type="molecule type" value="Genomic_DNA"/>
</dbReference>
<dbReference type="GO" id="GO:0016788">
    <property type="term" value="F:hydrolase activity, acting on ester bonds"/>
    <property type="evidence" value="ECO:0007669"/>
    <property type="project" value="UniProtKB-ARBA"/>
</dbReference>
<dbReference type="PANTHER" id="PTHR31988:SF19">
    <property type="entry name" value="9-O-ACETYL-N-ACETYLNEURAMINIC ACID DEACETYLASE-RELATED"/>
    <property type="match status" value="1"/>
</dbReference>
<keyword evidence="2" id="KW-0732">Signal</keyword>
<dbReference type="OrthoDB" id="9795554at2"/>
<evidence type="ECO:0000313" key="5">
    <source>
        <dbReference type="Proteomes" id="UP000318478"/>
    </source>
</evidence>
<proteinExistence type="predicted"/>
<feature type="chain" id="PRO_5022717866" description="Sialate O-acetylesterase domain-containing protein" evidence="2">
    <location>
        <begin position="24"/>
        <end position="556"/>
    </location>
</feature>
<dbReference type="InterPro" id="IPR005181">
    <property type="entry name" value="SASA"/>
</dbReference>
<reference evidence="4 5" key="1">
    <citation type="submission" date="2019-02" db="EMBL/GenBank/DDBJ databases">
        <title>Deep-cultivation of Planctomycetes and their phenomic and genomic characterization uncovers novel biology.</title>
        <authorList>
            <person name="Wiegand S."/>
            <person name="Jogler M."/>
            <person name="Boedeker C."/>
            <person name="Pinto D."/>
            <person name="Vollmers J."/>
            <person name="Rivas-Marin E."/>
            <person name="Kohn T."/>
            <person name="Peeters S.H."/>
            <person name="Heuer A."/>
            <person name="Rast P."/>
            <person name="Oberbeckmann S."/>
            <person name="Bunk B."/>
            <person name="Jeske O."/>
            <person name="Meyerdierks A."/>
            <person name="Storesund J.E."/>
            <person name="Kallscheuer N."/>
            <person name="Luecker S."/>
            <person name="Lage O.M."/>
            <person name="Pohl T."/>
            <person name="Merkel B.J."/>
            <person name="Hornburger P."/>
            <person name="Mueller R.-W."/>
            <person name="Bruemmer F."/>
            <person name="Labrenz M."/>
            <person name="Spormann A.M."/>
            <person name="Op Den Camp H."/>
            <person name="Overmann J."/>
            <person name="Amann R."/>
            <person name="Jetten M.S.M."/>
            <person name="Mascher T."/>
            <person name="Medema M.H."/>
            <person name="Devos D.P."/>
            <person name="Kaster A.-K."/>
            <person name="Ovreas L."/>
            <person name="Rohde M."/>
            <person name="Galperin M.Y."/>
            <person name="Jogler C."/>
        </authorList>
    </citation>
    <scope>NUCLEOTIDE SEQUENCE [LARGE SCALE GENOMIC DNA]</scope>
    <source>
        <strain evidence="4 5">Pla123a</strain>
    </source>
</reference>
<comment type="caution">
    <text evidence="4">The sequence shown here is derived from an EMBL/GenBank/DDBJ whole genome shotgun (WGS) entry which is preliminary data.</text>
</comment>
<evidence type="ECO:0000256" key="1">
    <source>
        <dbReference type="ARBA" id="ARBA00022801"/>
    </source>
</evidence>
<accession>A0A5C5YL39</accession>
<feature type="domain" description="Sialate O-acetylesterase" evidence="3">
    <location>
        <begin position="324"/>
        <end position="536"/>
    </location>
</feature>
<dbReference type="PROSITE" id="PS51257">
    <property type="entry name" value="PROKAR_LIPOPROTEIN"/>
    <property type="match status" value="1"/>
</dbReference>
<feature type="signal peptide" evidence="2">
    <location>
        <begin position="1"/>
        <end position="23"/>
    </location>
</feature>
<organism evidence="4 5">
    <name type="scientific">Posidoniimonas polymericola</name>
    <dbReference type="NCBI Taxonomy" id="2528002"/>
    <lineage>
        <taxon>Bacteria</taxon>
        <taxon>Pseudomonadati</taxon>
        <taxon>Planctomycetota</taxon>
        <taxon>Planctomycetia</taxon>
        <taxon>Pirellulales</taxon>
        <taxon>Lacipirellulaceae</taxon>
        <taxon>Posidoniimonas</taxon>
    </lineage>
</organism>
<gene>
    <name evidence="4" type="ORF">Pla123a_31400</name>
</gene>
<sequence precursor="true">MVARGLLLHLPLVVGCLCSIRLAADTVVTPHATPASVNADRYTAQVASDGCLTSLAIDGLEFLDAAVSVSNGAYFYQNGPLAMSTVLPARNRITCRSDRAGVEYHFADDGIELALCNRSEAPLVFFIVLAEQFDALQGPNGDWSRQATEAAWDEVRCYRSDAVLEIVGADRVWGPWQGTHQVVEVKLEAGESRGVGLHIDRVTDKEREAIAELYVAAQRAHEGRARIASPQEFQVFQRTSPNSGPVLVSGQVSAGTTGCEFRVAGGAGSAAPLPDWSPLTFDSQGRFNEVRHLPSGGWYRLDLRTSGPEGKSSTTSVARFGVGEVFVVAGQSNSTNSGEHRTTQQSGLVAAFDGTAWSLANDPLPGVADRTQGGSCWPAFGDALSARTGLPVGIASTGFGGTSVAQWRPHGDLLDGTVSRMRALGPAGFRALLWHQGESDYLTPGEVYFSRLRETICCSRLQAGWEVPWMVAQASYHNAEHPAFDHIRKAQERLWREGIAHEGPDTDQLQGDHRDLGGRGIHFSPRGLKAHGEAWAELVGDYIDSVVQPRTGAVNE</sequence>
<dbReference type="SUPFAM" id="SSF52266">
    <property type="entry name" value="SGNH hydrolase"/>
    <property type="match status" value="1"/>
</dbReference>
<keyword evidence="5" id="KW-1185">Reference proteome</keyword>
<dbReference type="PANTHER" id="PTHR31988">
    <property type="entry name" value="ESTERASE, PUTATIVE (DUF303)-RELATED"/>
    <property type="match status" value="1"/>
</dbReference>
<dbReference type="Proteomes" id="UP000318478">
    <property type="component" value="Unassembled WGS sequence"/>
</dbReference>
<dbReference type="Pfam" id="PF03629">
    <property type="entry name" value="SASA"/>
    <property type="match status" value="1"/>
</dbReference>
<name>A0A5C5YL39_9BACT</name>
<dbReference type="AlphaFoldDB" id="A0A5C5YL39"/>
<dbReference type="InterPro" id="IPR052940">
    <property type="entry name" value="Carb_Esterase_6"/>
</dbReference>
<protein>
    <recommendedName>
        <fullName evidence="3">Sialate O-acetylesterase domain-containing protein</fullName>
    </recommendedName>
</protein>
<keyword evidence="1" id="KW-0378">Hydrolase</keyword>
<dbReference type="Gene3D" id="3.40.50.1110">
    <property type="entry name" value="SGNH hydrolase"/>
    <property type="match status" value="1"/>
</dbReference>
<evidence type="ECO:0000313" key="4">
    <source>
        <dbReference type="EMBL" id="TWT75630.1"/>
    </source>
</evidence>
<evidence type="ECO:0000259" key="3">
    <source>
        <dbReference type="Pfam" id="PF03629"/>
    </source>
</evidence>